<feature type="region of interest" description="Disordered" evidence="1">
    <location>
        <begin position="434"/>
        <end position="510"/>
    </location>
</feature>
<dbReference type="EMBL" id="CAMXCT020000313">
    <property type="protein sequence ID" value="CAL1130380.1"/>
    <property type="molecule type" value="Genomic_DNA"/>
</dbReference>
<evidence type="ECO:0000313" key="4">
    <source>
        <dbReference type="Proteomes" id="UP001152797"/>
    </source>
</evidence>
<feature type="compositionally biased region" description="Low complexity" evidence="1">
    <location>
        <begin position="400"/>
        <end position="415"/>
    </location>
</feature>
<organism evidence="2">
    <name type="scientific">Cladocopium goreaui</name>
    <dbReference type="NCBI Taxonomy" id="2562237"/>
    <lineage>
        <taxon>Eukaryota</taxon>
        <taxon>Sar</taxon>
        <taxon>Alveolata</taxon>
        <taxon>Dinophyceae</taxon>
        <taxon>Suessiales</taxon>
        <taxon>Symbiodiniaceae</taxon>
        <taxon>Cladocopium</taxon>
    </lineage>
</organism>
<feature type="region of interest" description="Disordered" evidence="1">
    <location>
        <begin position="289"/>
        <end position="416"/>
    </location>
</feature>
<reference evidence="3 4" key="2">
    <citation type="submission" date="2024-05" db="EMBL/GenBank/DDBJ databases">
        <authorList>
            <person name="Chen Y."/>
            <person name="Shah S."/>
            <person name="Dougan E. K."/>
            <person name="Thang M."/>
            <person name="Chan C."/>
        </authorList>
    </citation>
    <scope>NUCLEOTIDE SEQUENCE [LARGE SCALE GENOMIC DNA]</scope>
</reference>
<gene>
    <name evidence="2" type="ORF">C1SCF055_LOCUS5184</name>
</gene>
<feature type="compositionally biased region" description="Basic and acidic residues" evidence="1">
    <location>
        <begin position="442"/>
        <end position="456"/>
    </location>
</feature>
<feature type="compositionally biased region" description="Acidic residues" evidence="1">
    <location>
        <begin position="498"/>
        <end position="507"/>
    </location>
</feature>
<reference evidence="2" key="1">
    <citation type="submission" date="2022-10" db="EMBL/GenBank/DDBJ databases">
        <authorList>
            <person name="Chen Y."/>
            <person name="Dougan E. K."/>
            <person name="Chan C."/>
            <person name="Rhodes N."/>
            <person name="Thang M."/>
        </authorList>
    </citation>
    <scope>NUCLEOTIDE SEQUENCE</scope>
</reference>
<proteinExistence type="predicted"/>
<keyword evidence="4" id="KW-1185">Reference proteome</keyword>
<feature type="compositionally biased region" description="Acidic residues" evidence="1">
    <location>
        <begin position="476"/>
        <end position="490"/>
    </location>
</feature>
<protein>
    <submittedName>
        <fullName evidence="3">C3H1-type domain-containing protein</fullName>
    </submittedName>
</protein>
<dbReference type="AlphaFoldDB" id="A0A9P1BQM5"/>
<evidence type="ECO:0000313" key="3">
    <source>
        <dbReference type="EMBL" id="CAL4764317.1"/>
    </source>
</evidence>
<dbReference type="EMBL" id="CAMXCT030000313">
    <property type="protein sequence ID" value="CAL4764317.1"/>
    <property type="molecule type" value="Genomic_DNA"/>
</dbReference>
<dbReference type="Proteomes" id="UP001152797">
    <property type="component" value="Unassembled WGS sequence"/>
</dbReference>
<comment type="caution">
    <text evidence="2">The sequence shown here is derived from an EMBL/GenBank/DDBJ whole genome shotgun (WGS) entry which is preliminary data.</text>
</comment>
<evidence type="ECO:0000256" key="1">
    <source>
        <dbReference type="SAM" id="MobiDB-lite"/>
    </source>
</evidence>
<feature type="region of interest" description="Disordered" evidence="1">
    <location>
        <begin position="208"/>
        <end position="239"/>
    </location>
</feature>
<feature type="compositionally biased region" description="Basic and acidic residues" evidence="1">
    <location>
        <begin position="291"/>
        <end position="325"/>
    </location>
</feature>
<evidence type="ECO:0000313" key="2">
    <source>
        <dbReference type="EMBL" id="CAI3977005.1"/>
    </source>
</evidence>
<dbReference type="EMBL" id="CAMXCT010000313">
    <property type="protein sequence ID" value="CAI3977005.1"/>
    <property type="molecule type" value="Genomic_DNA"/>
</dbReference>
<accession>A0A9P1BQM5</accession>
<name>A0A9P1BQM5_9DINO</name>
<feature type="compositionally biased region" description="Basic residues" evidence="1">
    <location>
        <begin position="326"/>
        <end position="347"/>
    </location>
</feature>
<feature type="compositionally biased region" description="Basic and acidic residues" evidence="1">
    <location>
        <begin position="218"/>
        <end position="239"/>
    </location>
</feature>
<feature type="compositionally biased region" description="Basic and acidic residues" evidence="1">
    <location>
        <begin position="390"/>
        <end position="399"/>
    </location>
</feature>
<feature type="region of interest" description="Disordered" evidence="1">
    <location>
        <begin position="1"/>
        <end position="70"/>
    </location>
</feature>
<sequence>MGSKSGKQYAVESQEETQQWSEEPEAEGQETWNEEAWRNQDGQWDEQTGEQGAICVASADSAQQAPRQRPLTKYENALEGEQKEFIKGKIWKRPEVFWNMPFRLVCNQSCYEFRFYCGYQRCKHKGFNTPSQFNQHLRSKVGTHGHPDQEQIDAWEKDPYVVPEGRRPYGLWDPVTGNLVNAEVQEVDSEPLRVAIERSKERMRLELSPKKPPIQEATDVKKKETALREEKGQDLAKKDVKALEKKKREEKESLQKKPVGFTPGAVAKFTKALIMQKLEEVKSIEGTLVLLDRDHPARKALEETITQKKEEMKKIQAERQKEESAKKRKKKKKKQKKKKTKKKKKKKKQEEEKEAPFVNPEDEEDAEVQALLAEVGKPPEQASGSAGSAHQDRKSKADTSKYYGGSSKSWSCKWKGSWDKQSYWKHDQWENYYSSGQDNLEESPKRPKIDFRDRRVAGPLRIAKGRMGPPSSEESQGGDDAELEGLEPTDDELKAEAPNEEDDEMNPEEGIPMKPPQGFKDFALADGRIIPNLGQKVVQMAFQCGLVLAGTFSVVDSAKPLLSVGKMTNLGHTVKMTPDGGQIVLKNGKSIKICFRFLNVPEENMSSDEEFYAPFERKKDLQGACFVPPEFIQDGPGLPDFAHRTFRIRNHFQQEVEVQKNPSCLDDLEPRPGVQPMKSKGSAGHPDTCKECTFYFFSTTGCIKGADCLFCHEFHPRKNGKKNRCIMRALQTRKSHDDGKEGKAVLKDVCKAKLQEKTEVKAEESKGAAVEVQQQLSVGGDGMLRVTYSSEEVTAKLTAAWLVS</sequence>